<name>A0A1M6LE52_9CLOT</name>
<dbReference type="OrthoDB" id="1937023at2"/>
<dbReference type="InterPro" id="IPR032619">
    <property type="entry name" value="DUF4883"/>
</dbReference>
<accession>A0A1M6LE52</accession>
<organism evidence="1 2">
    <name type="scientific">Hathewaya proteolytica DSM 3090</name>
    <dbReference type="NCBI Taxonomy" id="1121331"/>
    <lineage>
        <taxon>Bacteria</taxon>
        <taxon>Bacillati</taxon>
        <taxon>Bacillota</taxon>
        <taxon>Clostridia</taxon>
        <taxon>Eubacteriales</taxon>
        <taxon>Clostridiaceae</taxon>
        <taxon>Hathewaya</taxon>
    </lineage>
</organism>
<evidence type="ECO:0008006" key="3">
    <source>
        <dbReference type="Google" id="ProtNLM"/>
    </source>
</evidence>
<gene>
    <name evidence="1" type="ORF">SAMN02745248_00728</name>
</gene>
<dbReference type="PROSITE" id="PS51257">
    <property type="entry name" value="PROKAR_LIPOPROTEIN"/>
    <property type="match status" value="1"/>
</dbReference>
<protein>
    <recommendedName>
        <fullName evidence="3">Lipoprotein</fullName>
    </recommendedName>
</protein>
<dbReference type="RefSeq" id="WP_072902455.1">
    <property type="nucleotide sequence ID" value="NZ_FRAD01000005.1"/>
</dbReference>
<dbReference type="Gene3D" id="3.30.1490.410">
    <property type="entry name" value="Uncharacterised protein PF16224, DUF4883"/>
    <property type="match status" value="1"/>
</dbReference>
<evidence type="ECO:0000313" key="2">
    <source>
        <dbReference type="Proteomes" id="UP000183952"/>
    </source>
</evidence>
<reference evidence="1 2" key="1">
    <citation type="submission" date="2016-11" db="EMBL/GenBank/DDBJ databases">
        <authorList>
            <person name="Jaros S."/>
            <person name="Januszkiewicz K."/>
            <person name="Wedrychowicz H."/>
        </authorList>
    </citation>
    <scope>NUCLEOTIDE SEQUENCE [LARGE SCALE GENOMIC DNA]</scope>
    <source>
        <strain evidence="1 2">DSM 3090</strain>
    </source>
</reference>
<sequence length="157" mass="18598">MKKFLIALIMLCFIFTCGCEKAILLNSKKEKPSPKYYSEKLINSFSSGSCKVRILSTDFYRSVAIDEVYYLTIRKFFKYVPKENFGVKPDFSKISPKYKMFIDFNDNQRYVINIYNESLITVFPWDGIYDVDCISMQNTYTSYNLFYLCDYITKNLK</sequence>
<dbReference type="Pfam" id="PF16224">
    <property type="entry name" value="DUF4883"/>
    <property type="match status" value="1"/>
</dbReference>
<dbReference type="STRING" id="1121331.SAMN02745248_00728"/>
<dbReference type="Proteomes" id="UP000183952">
    <property type="component" value="Unassembled WGS sequence"/>
</dbReference>
<evidence type="ECO:0000313" key="1">
    <source>
        <dbReference type="EMBL" id="SHJ69511.1"/>
    </source>
</evidence>
<dbReference type="EMBL" id="FRAD01000005">
    <property type="protein sequence ID" value="SHJ69511.1"/>
    <property type="molecule type" value="Genomic_DNA"/>
</dbReference>
<keyword evidence="2" id="KW-1185">Reference proteome</keyword>
<dbReference type="AlphaFoldDB" id="A0A1M6LE52"/>
<proteinExistence type="predicted"/>